<dbReference type="EMBL" id="CAXLJM020000030">
    <property type="protein sequence ID" value="CAL8098285.1"/>
    <property type="molecule type" value="Genomic_DNA"/>
</dbReference>
<keyword evidence="1" id="KW-1133">Transmembrane helix</keyword>
<keyword evidence="1" id="KW-0812">Transmembrane</keyword>
<keyword evidence="1" id="KW-0472">Membrane</keyword>
<keyword evidence="3" id="KW-1185">Reference proteome</keyword>
<dbReference type="Proteomes" id="UP001642540">
    <property type="component" value="Unassembled WGS sequence"/>
</dbReference>
<name>A0ABP1QJ48_9HEXA</name>
<feature type="transmembrane region" description="Helical" evidence="1">
    <location>
        <begin position="303"/>
        <end position="326"/>
    </location>
</feature>
<organism evidence="2 3">
    <name type="scientific">Orchesella dallaii</name>
    <dbReference type="NCBI Taxonomy" id="48710"/>
    <lineage>
        <taxon>Eukaryota</taxon>
        <taxon>Metazoa</taxon>
        <taxon>Ecdysozoa</taxon>
        <taxon>Arthropoda</taxon>
        <taxon>Hexapoda</taxon>
        <taxon>Collembola</taxon>
        <taxon>Entomobryomorpha</taxon>
        <taxon>Entomobryoidea</taxon>
        <taxon>Orchesellidae</taxon>
        <taxon>Orchesellinae</taxon>
        <taxon>Orchesella</taxon>
    </lineage>
</organism>
<feature type="transmembrane region" description="Helical" evidence="1">
    <location>
        <begin position="83"/>
        <end position="99"/>
    </location>
</feature>
<comment type="caution">
    <text evidence="2">The sequence shown here is derived from an EMBL/GenBank/DDBJ whole genome shotgun (WGS) entry which is preliminary data.</text>
</comment>
<evidence type="ECO:0000313" key="3">
    <source>
        <dbReference type="Proteomes" id="UP001642540"/>
    </source>
</evidence>
<evidence type="ECO:0000313" key="2">
    <source>
        <dbReference type="EMBL" id="CAL8098285.1"/>
    </source>
</evidence>
<proteinExistence type="predicted"/>
<sequence length="370" mass="42507">MEYSTRVYYCAKDQSRAVNGIHISHWIDPFTTTVWILCLLTLLGIPFLGSILVSKSILESLLVVIGTIGVVLRQYTKIVNKKLLIFGVFLGFFLCSFYENQITSLAIVQLPPKTIGSLNELISKGYKILIYEEDDIAKFLYDFKVRQMEAAFNKSWYVIGSKYEYFDKNNDTMVKLLVGTNGTAKYASLTNTMYLQYSLTDTTEQTREETGCADYNCHSIPDEIGKSQYYWVVNAKNKHWIEKSIDYMQSAGLQQQWNNWEEWFQTLQQISYERLLKKKGIWLGESLIQKPTLGPGLIRVQELGSFIILVLILLLSSILLLVVEIVKNRLNITKVTVLTSLQVGLESVKVNFRMSCFHNIWRMNKADNVA</sequence>
<evidence type="ECO:0000256" key="1">
    <source>
        <dbReference type="SAM" id="Phobius"/>
    </source>
</evidence>
<reference evidence="2 3" key="1">
    <citation type="submission" date="2024-08" db="EMBL/GenBank/DDBJ databases">
        <authorList>
            <person name="Cucini C."/>
            <person name="Frati F."/>
        </authorList>
    </citation>
    <scope>NUCLEOTIDE SEQUENCE [LARGE SCALE GENOMIC DNA]</scope>
</reference>
<gene>
    <name evidence="2" type="ORF">ODALV1_LOCUS9884</name>
</gene>
<accession>A0ABP1QJ48</accession>
<protein>
    <submittedName>
        <fullName evidence="2">Uncharacterized protein</fullName>
    </submittedName>
</protein>